<dbReference type="RefSeq" id="WP_012259463.1">
    <property type="nucleotide sequence ID" value="NC_010175.1"/>
</dbReference>
<evidence type="ECO:0000313" key="1">
    <source>
        <dbReference type="EMBL" id="ABY36810.1"/>
    </source>
</evidence>
<name>A9WAM0_CHLAA</name>
<dbReference type="InParanoid" id="A9WAM0"/>
<proteinExistence type="predicted"/>
<dbReference type="EMBL" id="CP000909">
    <property type="protein sequence ID" value="ABY36810.1"/>
    <property type="molecule type" value="Genomic_DNA"/>
</dbReference>
<organism evidence="1 2">
    <name type="scientific">Chloroflexus aurantiacus (strain ATCC 29366 / DSM 635 / J-10-fl)</name>
    <dbReference type="NCBI Taxonomy" id="324602"/>
    <lineage>
        <taxon>Bacteria</taxon>
        <taxon>Bacillati</taxon>
        <taxon>Chloroflexota</taxon>
        <taxon>Chloroflexia</taxon>
        <taxon>Chloroflexales</taxon>
        <taxon>Chloroflexineae</taxon>
        <taxon>Chloroflexaceae</taxon>
        <taxon>Chloroflexus</taxon>
    </lineage>
</organism>
<dbReference type="AlphaFoldDB" id="A9WAM0"/>
<evidence type="ECO:0000313" key="2">
    <source>
        <dbReference type="Proteomes" id="UP000002008"/>
    </source>
</evidence>
<dbReference type="KEGG" id="cau:Caur_3627"/>
<dbReference type="EnsemblBacteria" id="ABY36810">
    <property type="protein sequence ID" value="ABY36810"/>
    <property type="gene ID" value="Caur_3627"/>
</dbReference>
<keyword evidence="2" id="KW-1185">Reference proteome</keyword>
<accession>A9WAM0</accession>
<reference evidence="2" key="1">
    <citation type="journal article" date="2011" name="BMC Genomics">
        <title>Complete genome sequence of the filamentous anoxygenic phototrophic bacterium Chloroflexus aurantiacus.</title>
        <authorList>
            <person name="Tang K.H."/>
            <person name="Barry K."/>
            <person name="Chertkov O."/>
            <person name="Dalin E."/>
            <person name="Han C.S."/>
            <person name="Hauser L.J."/>
            <person name="Honchak B.M."/>
            <person name="Karbach L.E."/>
            <person name="Land M.L."/>
            <person name="Lapidus A."/>
            <person name="Larimer F.W."/>
            <person name="Mikhailova N."/>
            <person name="Pitluck S."/>
            <person name="Pierson B.K."/>
            <person name="Blankenship R.E."/>
        </authorList>
    </citation>
    <scope>NUCLEOTIDE SEQUENCE [LARGE SCALE GENOMIC DNA]</scope>
    <source>
        <strain evidence="2">ATCC 29366 / DSM 635 / J-10-fl</strain>
    </source>
</reference>
<protein>
    <submittedName>
        <fullName evidence="1">Uncharacterized protein</fullName>
    </submittedName>
</protein>
<gene>
    <name evidence="1" type="ordered locus">Caur_3627</name>
</gene>
<sequence>MNIPAKQYALTVLIGVILFLAAGIAPPALQAIEETNPLTVNNPSSLHNECPSVGGWMWTPGPMMPEIAHKVQHILHSEGIDAQVMARSFGETDPCGHFRPYEIDFSITINRPFTSLTSEQQTLSETIQAALANVAHHAVGNVQITFASHKSTVTVRYDDLLASTANQTSPSISNSNIPPHHHSSFSGGMQSLPYDIFLPIVARSFAPAEIIVRKVYVIVYDPILSNGQHLSD</sequence>
<dbReference type="Proteomes" id="UP000002008">
    <property type="component" value="Chromosome"/>
</dbReference>
<dbReference type="HOGENOM" id="CLU_1193098_0_0_0"/>